<name>A0A2G9IAM5_9LAMI</name>
<proteinExistence type="predicted"/>
<dbReference type="OrthoDB" id="1303939at2759"/>
<comment type="caution">
    <text evidence="1">The sequence shown here is derived from an EMBL/GenBank/DDBJ whole genome shotgun (WGS) entry which is preliminary data.</text>
</comment>
<dbReference type="EMBL" id="NKXS01000050">
    <property type="protein sequence ID" value="PIN26789.1"/>
    <property type="molecule type" value="Genomic_DNA"/>
</dbReference>
<dbReference type="Proteomes" id="UP000231279">
    <property type="component" value="Unassembled WGS sequence"/>
</dbReference>
<accession>A0A2G9IAM5</accession>
<sequence length="82" mass="9333">MKQINTNQHSFLQLGVALALILVLLKAGFHATRIADWLPDDETFMVESETNRRIFGVRIGYKPLHPKEPFCKSKVYGSFIGK</sequence>
<protein>
    <submittedName>
        <fullName evidence="1">Uncharacterized protein</fullName>
    </submittedName>
</protein>
<keyword evidence="2" id="KW-1185">Reference proteome</keyword>
<dbReference type="AlphaFoldDB" id="A0A2G9IAM5"/>
<evidence type="ECO:0000313" key="2">
    <source>
        <dbReference type="Proteomes" id="UP000231279"/>
    </source>
</evidence>
<reference evidence="2" key="1">
    <citation type="journal article" date="2018" name="Gigascience">
        <title>Genome assembly of the Pink Ipe (Handroanthus impetiginosus, Bignoniaceae), a highly valued, ecologically keystone Neotropical timber forest tree.</title>
        <authorList>
            <person name="Silva-Junior O.B."/>
            <person name="Grattapaglia D."/>
            <person name="Novaes E."/>
            <person name="Collevatti R.G."/>
        </authorList>
    </citation>
    <scope>NUCLEOTIDE SEQUENCE [LARGE SCALE GENOMIC DNA]</scope>
    <source>
        <strain evidence="2">cv. UFG-1</strain>
    </source>
</reference>
<evidence type="ECO:0000313" key="1">
    <source>
        <dbReference type="EMBL" id="PIN26789.1"/>
    </source>
</evidence>
<gene>
    <name evidence="1" type="ORF">CDL12_00454</name>
</gene>
<organism evidence="1 2">
    <name type="scientific">Handroanthus impetiginosus</name>
    <dbReference type="NCBI Taxonomy" id="429701"/>
    <lineage>
        <taxon>Eukaryota</taxon>
        <taxon>Viridiplantae</taxon>
        <taxon>Streptophyta</taxon>
        <taxon>Embryophyta</taxon>
        <taxon>Tracheophyta</taxon>
        <taxon>Spermatophyta</taxon>
        <taxon>Magnoliopsida</taxon>
        <taxon>eudicotyledons</taxon>
        <taxon>Gunneridae</taxon>
        <taxon>Pentapetalae</taxon>
        <taxon>asterids</taxon>
        <taxon>lamiids</taxon>
        <taxon>Lamiales</taxon>
        <taxon>Bignoniaceae</taxon>
        <taxon>Crescentiina</taxon>
        <taxon>Tabebuia alliance</taxon>
        <taxon>Handroanthus</taxon>
    </lineage>
</organism>